<dbReference type="RefSeq" id="WP_051254957.1">
    <property type="nucleotide sequence ID" value="NZ_AULJ01000001.1"/>
</dbReference>
<dbReference type="eggNOG" id="COG3440">
    <property type="taxonomic scope" value="Bacteria"/>
</dbReference>
<evidence type="ECO:0000313" key="3">
    <source>
        <dbReference type="Proteomes" id="UP000030403"/>
    </source>
</evidence>
<accession>A0A0A5GL11</accession>
<dbReference type="AlphaFoldDB" id="A0A0A5GL11"/>
<proteinExistence type="predicted"/>
<feature type="domain" description="HNH nuclease" evidence="1">
    <location>
        <begin position="149"/>
        <end position="204"/>
    </location>
</feature>
<protein>
    <recommendedName>
        <fullName evidence="1">HNH nuclease domain-containing protein</fullName>
    </recommendedName>
</protein>
<dbReference type="InterPro" id="IPR003615">
    <property type="entry name" value="HNH_nuc"/>
</dbReference>
<gene>
    <name evidence="2" type="ORF">N783_00100</name>
</gene>
<dbReference type="CDD" id="cd00085">
    <property type="entry name" value="HNHc"/>
    <property type="match status" value="1"/>
</dbReference>
<dbReference type="Gene3D" id="1.10.30.50">
    <property type="match status" value="1"/>
</dbReference>
<keyword evidence="3" id="KW-1185">Reference proteome</keyword>
<comment type="caution">
    <text evidence="2">The sequence shown here is derived from an EMBL/GenBank/DDBJ whole genome shotgun (WGS) entry which is preliminary data.</text>
</comment>
<sequence>MSNVEMETKKPNHEYRAYKAWNVMIEYAHQGMTVTYKALADAIGVHHRACRYFLDPIQDYCLAQKLPPLTSIVVNQEGKVGQGFIAWDTDNLEEGQNLVFHYNWSNYPNPFIYAEPDITQEALYKELFDVEKAKDVYERVKVRGVAQSIFRQALLEVYDGKCAFCNFKVEEALEAAHIIPWHYAQDEEKLDIRNGILLCSNHHKLFDHDIFKVNEDYTIGVARYKSKLSGRKIRLPEKTWLWPQKEYIEKRASLTET</sequence>
<reference evidence="2 3" key="1">
    <citation type="submission" date="2013-08" db="EMBL/GenBank/DDBJ databases">
        <authorList>
            <person name="Huang J."/>
            <person name="Wang G."/>
        </authorList>
    </citation>
    <scope>NUCLEOTIDE SEQUENCE [LARGE SCALE GENOMIC DNA]</scope>
    <source>
        <strain evidence="2 3">BH030004</strain>
    </source>
</reference>
<organism evidence="2 3">
    <name type="scientific">Pontibacillus marinus BH030004 = DSM 16465</name>
    <dbReference type="NCBI Taxonomy" id="1385511"/>
    <lineage>
        <taxon>Bacteria</taxon>
        <taxon>Bacillati</taxon>
        <taxon>Bacillota</taxon>
        <taxon>Bacilli</taxon>
        <taxon>Bacillales</taxon>
        <taxon>Bacillaceae</taxon>
        <taxon>Pontibacillus</taxon>
    </lineage>
</organism>
<dbReference type="OrthoDB" id="5678128at2"/>
<dbReference type="Pfam" id="PF13391">
    <property type="entry name" value="HNH_2"/>
    <property type="match status" value="1"/>
</dbReference>
<dbReference type="Proteomes" id="UP000030403">
    <property type="component" value="Unassembled WGS sequence"/>
</dbReference>
<dbReference type="EMBL" id="AVPF01000001">
    <property type="protein sequence ID" value="KGX91850.1"/>
    <property type="molecule type" value="Genomic_DNA"/>
</dbReference>
<name>A0A0A5GL11_9BACI</name>
<evidence type="ECO:0000259" key="1">
    <source>
        <dbReference type="SMART" id="SM00507"/>
    </source>
</evidence>
<dbReference type="SMART" id="SM00507">
    <property type="entry name" value="HNHc"/>
    <property type="match status" value="1"/>
</dbReference>
<evidence type="ECO:0000313" key="2">
    <source>
        <dbReference type="EMBL" id="KGX91850.1"/>
    </source>
</evidence>
<dbReference type="STRING" id="1385511.GCA_000425225_00234"/>